<dbReference type="InterPro" id="IPR009057">
    <property type="entry name" value="Homeodomain-like_sf"/>
</dbReference>
<dbReference type="InterPro" id="IPR001005">
    <property type="entry name" value="SANT/Myb"/>
</dbReference>
<dbReference type="Gene3D" id="3.40.140.10">
    <property type="entry name" value="Cytidine Deaminase, domain 2"/>
    <property type="match status" value="1"/>
</dbReference>
<evidence type="ECO:0000259" key="12">
    <source>
        <dbReference type="PROSITE" id="PS51293"/>
    </source>
</evidence>
<feature type="compositionally biased region" description="Polar residues" evidence="10">
    <location>
        <begin position="347"/>
        <end position="363"/>
    </location>
</feature>
<dbReference type="InterPro" id="IPR037518">
    <property type="entry name" value="MPN"/>
</dbReference>
<evidence type="ECO:0000256" key="4">
    <source>
        <dbReference type="ARBA" id="ARBA00022723"/>
    </source>
</evidence>
<dbReference type="GO" id="GO:0008237">
    <property type="term" value="F:metallopeptidase activity"/>
    <property type="evidence" value="ECO:0007669"/>
    <property type="project" value="UniProtKB-KW"/>
</dbReference>
<comment type="similarity">
    <text evidence="2">Belongs to the peptidase M67A family. MYSM1 subfamily.</text>
</comment>
<dbReference type="Pfam" id="PF01398">
    <property type="entry name" value="JAB"/>
    <property type="match status" value="1"/>
</dbReference>
<proteinExistence type="inferred from homology"/>
<evidence type="ECO:0000256" key="1">
    <source>
        <dbReference type="ARBA" id="ARBA00004123"/>
    </source>
</evidence>
<accession>A0AAV8X0G0</accession>
<dbReference type="GO" id="GO:0005634">
    <property type="term" value="C:nucleus"/>
    <property type="evidence" value="ECO:0007669"/>
    <property type="project" value="UniProtKB-SubCell"/>
</dbReference>
<keyword evidence="6" id="KW-0862">Zinc</keyword>
<evidence type="ECO:0000313" key="14">
    <source>
        <dbReference type="Proteomes" id="UP001162156"/>
    </source>
</evidence>
<dbReference type="CDD" id="cd00167">
    <property type="entry name" value="SANT"/>
    <property type="match status" value="1"/>
</dbReference>
<dbReference type="PANTHER" id="PTHR10410">
    <property type="entry name" value="EUKARYOTIC TRANSLATION INITIATION FACTOR 3 -RELATED"/>
    <property type="match status" value="1"/>
</dbReference>
<keyword evidence="7" id="KW-0482">Metalloprotease</keyword>
<dbReference type="SMART" id="SM00232">
    <property type="entry name" value="JAB_MPN"/>
    <property type="match status" value="1"/>
</dbReference>
<dbReference type="FunFam" id="3.40.140.10:FF:000053">
    <property type="entry name" value="MPN domain-containing protein CG4751"/>
    <property type="match status" value="1"/>
</dbReference>
<name>A0AAV8X0G0_9CUCU</name>
<keyword evidence="3" id="KW-0645">Protease</keyword>
<evidence type="ECO:0000256" key="5">
    <source>
        <dbReference type="ARBA" id="ARBA00022801"/>
    </source>
</evidence>
<organism evidence="13 14">
    <name type="scientific">Rhamnusium bicolor</name>
    <dbReference type="NCBI Taxonomy" id="1586634"/>
    <lineage>
        <taxon>Eukaryota</taxon>
        <taxon>Metazoa</taxon>
        <taxon>Ecdysozoa</taxon>
        <taxon>Arthropoda</taxon>
        <taxon>Hexapoda</taxon>
        <taxon>Insecta</taxon>
        <taxon>Pterygota</taxon>
        <taxon>Neoptera</taxon>
        <taxon>Endopterygota</taxon>
        <taxon>Coleoptera</taxon>
        <taxon>Polyphaga</taxon>
        <taxon>Cucujiformia</taxon>
        <taxon>Chrysomeloidea</taxon>
        <taxon>Cerambycidae</taxon>
        <taxon>Lepturinae</taxon>
        <taxon>Rhagiini</taxon>
        <taxon>Rhamnusium</taxon>
    </lineage>
</organism>
<reference evidence="13" key="1">
    <citation type="journal article" date="2023" name="Insect Mol. Biol.">
        <title>Genome sequencing provides insights into the evolution of gene families encoding plant cell wall-degrading enzymes in longhorned beetles.</title>
        <authorList>
            <person name="Shin N.R."/>
            <person name="Okamura Y."/>
            <person name="Kirsch R."/>
            <person name="Pauchet Y."/>
        </authorList>
    </citation>
    <scope>NUCLEOTIDE SEQUENCE</scope>
    <source>
        <strain evidence="13">RBIC_L_NR</strain>
    </source>
</reference>
<evidence type="ECO:0000256" key="9">
    <source>
        <dbReference type="ARBA" id="ARBA00061577"/>
    </source>
</evidence>
<evidence type="ECO:0000259" key="11">
    <source>
        <dbReference type="PROSITE" id="PS50249"/>
    </source>
</evidence>
<evidence type="ECO:0000256" key="6">
    <source>
        <dbReference type="ARBA" id="ARBA00022833"/>
    </source>
</evidence>
<keyword evidence="4" id="KW-0479">Metal-binding</keyword>
<dbReference type="SUPFAM" id="SSF102712">
    <property type="entry name" value="JAB1/MPN domain"/>
    <property type="match status" value="1"/>
</dbReference>
<dbReference type="Gene3D" id="1.20.58.1880">
    <property type="match status" value="1"/>
</dbReference>
<dbReference type="EMBL" id="JANEYF010004209">
    <property type="protein sequence ID" value="KAJ8931895.1"/>
    <property type="molecule type" value="Genomic_DNA"/>
</dbReference>
<comment type="subcellular location">
    <subcellularLocation>
        <location evidence="1">Nucleus</location>
    </subcellularLocation>
</comment>
<dbReference type="SUPFAM" id="SSF46689">
    <property type="entry name" value="Homeodomain-like"/>
    <property type="match status" value="1"/>
</dbReference>
<keyword evidence="5" id="KW-0378">Hydrolase</keyword>
<comment type="caution">
    <text evidence="13">The sequence shown here is derived from an EMBL/GenBank/DDBJ whole genome shotgun (WGS) entry which is preliminary data.</text>
</comment>
<evidence type="ECO:0000256" key="8">
    <source>
        <dbReference type="ARBA" id="ARBA00032256"/>
    </source>
</evidence>
<keyword evidence="14" id="KW-1185">Reference proteome</keyword>
<feature type="domain" description="MPN" evidence="11">
    <location>
        <begin position="449"/>
        <end position="584"/>
    </location>
</feature>
<dbReference type="GO" id="GO:0046872">
    <property type="term" value="F:metal ion binding"/>
    <property type="evidence" value="ECO:0007669"/>
    <property type="project" value="UniProtKB-KW"/>
</dbReference>
<dbReference type="InterPro" id="IPR000555">
    <property type="entry name" value="JAMM/MPN+_dom"/>
</dbReference>
<dbReference type="AlphaFoldDB" id="A0AAV8X0G0"/>
<dbReference type="PROSITE" id="PS51293">
    <property type="entry name" value="SANT"/>
    <property type="match status" value="1"/>
</dbReference>
<feature type="region of interest" description="Disordered" evidence="10">
    <location>
        <begin position="343"/>
        <end position="364"/>
    </location>
</feature>
<sequence length="686" mass="78011">MAEEDEIDVLGDFNLDNFLVKNDSSIYGSASLVSQNSDLLNCDYTIHPQWLLDKPSANPDNWYDTNPSTGLLEKTQAESDTLGHVSTENSITDESGWTEKEKNLLERGIEIFGKSNVRLSQFIGSKTSAEVKYYLKNFYQENQNAYRNFNDGVVEEINDNNLNLVSDVLDDTQIPASIEEVIAAVSTAKPTVQLHKRARKKSSSFNNDFVCDVNLKDIPSGQSLLKSNYMKTDTHSVRDLKLKKYELNAKQRLNKCKSVKFKFKTNLKMSVKENKCQIKQKTIKVKNDQNKKTEFSKVEITTGKGLAVPICEGEEIVKIKNVDNDSDLDIEIDVEDTDEEVEEKTLNTTKSHQQVVQTQSTMDNRQEDIKNTDMESGQDNTELDTKQWLDFSTLNELTVKELMSLEKPDCEIILDESNVTELEKVIHSEFFEGRPTKTPSRYLKQPYTIKVHLSTLLTMDFHAHTSLTEVMGLVAGYWIPQNKILTISHYEPCLNIASSATHCDMCPISQAKAADIIHNKGLDILGWFHSHPTFAPEPSHQDIETQQVLQQWVGHNRPCIGVILSPFSLNGALIASPFRCLIVDKKMNFEDQIVPYKFKVELVSEDFDVKEFLRDIQEVFRADVGYAKERKVKFSKPYFQDSSITHLEKYITSVRMHLAKCGTLNKTTCDKIIQGISDICSNNKMD</sequence>
<evidence type="ECO:0000256" key="7">
    <source>
        <dbReference type="ARBA" id="ARBA00023049"/>
    </source>
</evidence>
<protein>
    <recommendedName>
        <fullName evidence="8">Myb-like, SWIRM and MPN domain-containing protein 1</fullName>
    </recommendedName>
</protein>
<comment type="similarity">
    <text evidence="9">Belongs to the peptidase M67 family.</text>
</comment>
<gene>
    <name evidence="13" type="ORF">NQ314_015164</name>
</gene>
<dbReference type="InterPro" id="IPR050242">
    <property type="entry name" value="JAMM_MPN+_peptidase_M67A"/>
</dbReference>
<evidence type="ECO:0000313" key="13">
    <source>
        <dbReference type="EMBL" id="KAJ8931895.1"/>
    </source>
</evidence>
<evidence type="ECO:0000256" key="2">
    <source>
        <dbReference type="ARBA" id="ARBA00007194"/>
    </source>
</evidence>
<dbReference type="PROSITE" id="PS50249">
    <property type="entry name" value="MPN"/>
    <property type="match status" value="1"/>
</dbReference>
<dbReference type="GO" id="GO:0006508">
    <property type="term" value="P:proteolysis"/>
    <property type="evidence" value="ECO:0007669"/>
    <property type="project" value="UniProtKB-KW"/>
</dbReference>
<evidence type="ECO:0000256" key="10">
    <source>
        <dbReference type="SAM" id="MobiDB-lite"/>
    </source>
</evidence>
<evidence type="ECO:0000256" key="3">
    <source>
        <dbReference type="ARBA" id="ARBA00022670"/>
    </source>
</evidence>
<feature type="domain" description="SANT" evidence="12">
    <location>
        <begin position="92"/>
        <end position="143"/>
    </location>
</feature>
<dbReference type="Proteomes" id="UP001162156">
    <property type="component" value="Unassembled WGS sequence"/>
</dbReference>
<dbReference type="InterPro" id="IPR017884">
    <property type="entry name" value="SANT_dom"/>
</dbReference>